<proteinExistence type="predicted"/>
<evidence type="ECO:0000313" key="2">
    <source>
        <dbReference type="Proteomes" id="UP000318478"/>
    </source>
</evidence>
<sequence length="163" mass="16463" precursor="true">MWLGGGANELAVSGEVGSLSVRGSDGADLISIAEGAVVAGGVSVRLGGDNSVDIAGAVDRHLMTAARNGAIDGNVSVMSTSENDSITLAENTAVGGPLELGLGEKTARHGRDGCSGGLHDLVHEGRHVGFFLRRPGDGEPTTRAASCGVLRVTTATIQRGTFR</sequence>
<reference evidence="1 2" key="1">
    <citation type="submission" date="2019-02" db="EMBL/GenBank/DDBJ databases">
        <title>Deep-cultivation of Planctomycetes and their phenomic and genomic characterization uncovers novel biology.</title>
        <authorList>
            <person name="Wiegand S."/>
            <person name="Jogler M."/>
            <person name="Boedeker C."/>
            <person name="Pinto D."/>
            <person name="Vollmers J."/>
            <person name="Rivas-Marin E."/>
            <person name="Kohn T."/>
            <person name="Peeters S.H."/>
            <person name="Heuer A."/>
            <person name="Rast P."/>
            <person name="Oberbeckmann S."/>
            <person name="Bunk B."/>
            <person name="Jeske O."/>
            <person name="Meyerdierks A."/>
            <person name="Storesund J.E."/>
            <person name="Kallscheuer N."/>
            <person name="Luecker S."/>
            <person name="Lage O.M."/>
            <person name="Pohl T."/>
            <person name="Merkel B.J."/>
            <person name="Hornburger P."/>
            <person name="Mueller R.-W."/>
            <person name="Bruemmer F."/>
            <person name="Labrenz M."/>
            <person name="Spormann A.M."/>
            <person name="Op Den Camp H."/>
            <person name="Overmann J."/>
            <person name="Amann R."/>
            <person name="Jetten M.S.M."/>
            <person name="Mascher T."/>
            <person name="Medema M.H."/>
            <person name="Devos D.P."/>
            <person name="Kaster A.-K."/>
            <person name="Ovreas L."/>
            <person name="Rohde M."/>
            <person name="Galperin M.Y."/>
            <person name="Jogler C."/>
        </authorList>
    </citation>
    <scope>NUCLEOTIDE SEQUENCE [LARGE SCALE GENOMIC DNA]</scope>
    <source>
        <strain evidence="1 2">Pla123a</strain>
    </source>
</reference>
<accession>A0A5C5YQP9</accession>
<protein>
    <submittedName>
        <fullName evidence="1">Uncharacterized protein</fullName>
    </submittedName>
</protein>
<dbReference type="EMBL" id="SJPO01000004">
    <property type="protein sequence ID" value="TWT77282.1"/>
    <property type="molecule type" value="Genomic_DNA"/>
</dbReference>
<organism evidence="1 2">
    <name type="scientific">Posidoniimonas polymericola</name>
    <dbReference type="NCBI Taxonomy" id="2528002"/>
    <lineage>
        <taxon>Bacteria</taxon>
        <taxon>Pseudomonadati</taxon>
        <taxon>Planctomycetota</taxon>
        <taxon>Planctomycetia</taxon>
        <taxon>Pirellulales</taxon>
        <taxon>Lacipirellulaceae</taxon>
        <taxon>Posidoniimonas</taxon>
    </lineage>
</organism>
<comment type="caution">
    <text evidence="1">The sequence shown here is derived from an EMBL/GenBank/DDBJ whole genome shotgun (WGS) entry which is preliminary data.</text>
</comment>
<name>A0A5C5YQP9_9BACT</name>
<keyword evidence="2" id="KW-1185">Reference proteome</keyword>
<evidence type="ECO:0000313" key="1">
    <source>
        <dbReference type="EMBL" id="TWT77282.1"/>
    </source>
</evidence>
<dbReference type="Proteomes" id="UP000318478">
    <property type="component" value="Unassembled WGS sequence"/>
</dbReference>
<dbReference type="AlphaFoldDB" id="A0A5C5YQP9"/>
<gene>
    <name evidence="1" type="ORF">Pla123a_19390</name>
</gene>